<reference evidence="8 9" key="1">
    <citation type="journal article" date="2012" name="Proc. Natl. Acad. Sci. U.S.A.">
        <title>Comparative genomics of Ceriporiopsis subvermispora and Phanerochaete chrysosporium provide insight into selective ligninolysis.</title>
        <authorList>
            <person name="Fernandez-Fueyo E."/>
            <person name="Ruiz-Duenas F.J."/>
            <person name="Ferreira P."/>
            <person name="Floudas D."/>
            <person name="Hibbett D.S."/>
            <person name="Canessa P."/>
            <person name="Larrondo L.F."/>
            <person name="James T.Y."/>
            <person name="Seelenfreund D."/>
            <person name="Lobos S."/>
            <person name="Polanco R."/>
            <person name="Tello M."/>
            <person name="Honda Y."/>
            <person name="Watanabe T."/>
            <person name="Watanabe T."/>
            <person name="Ryu J.S."/>
            <person name="Kubicek C.P."/>
            <person name="Schmoll M."/>
            <person name="Gaskell J."/>
            <person name="Hammel K.E."/>
            <person name="St John F.J."/>
            <person name="Vanden Wymelenberg A."/>
            <person name="Sabat G."/>
            <person name="Splinter BonDurant S."/>
            <person name="Syed K."/>
            <person name="Yadav J.S."/>
            <person name="Doddapaneni H."/>
            <person name="Subramanian V."/>
            <person name="Lavin J.L."/>
            <person name="Oguiza J.A."/>
            <person name="Perez G."/>
            <person name="Pisabarro A.G."/>
            <person name="Ramirez L."/>
            <person name="Santoyo F."/>
            <person name="Master E."/>
            <person name="Coutinho P.M."/>
            <person name="Henrissat B."/>
            <person name="Lombard V."/>
            <person name="Magnuson J.K."/>
            <person name="Kuees U."/>
            <person name="Hori C."/>
            <person name="Igarashi K."/>
            <person name="Samejima M."/>
            <person name="Held B.W."/>
            <person name="Barry K.W."/>
            <person name="LaButti K.M."/>
            <person name="Lapidus A."/>
            <person name="Lindquist E.A."/>
            <person name="Lucas S.M."/>
            <person name="Riley R."/>
            <person name="Salamov A.A."/>
            <person name="Hoffmeister D."/>
            <person name="Schwenk D."/>
            <person name="Hadar Y."/>
            <person name="Yarden O."/>
            <person name="de Vries R.P."/>
            <person name="Wiebenga A."/>
            <person name="Stenlid J."/>
            <person name="Eastwood D."/>
            <person name="Grigoriev I.V."/>
            <person name="Berka R.M."/>
            <person name="Blanchette R.A."/>
            <person name="Kersten P."/>
            <person name="Martinez A.T."/>
            <person name="Vicuna R."/>
            <person name="Cullen D."/>
        </authorList>
    </citation>
    <scope>NUCLEOTIDE SEQUENCE [LARGE SCALE GENOMIC DNA]</scope>
    <source>
        <strain evidence="8 9">B</strain>
    </source>
</reference>
<feature type="coiled-coil region" evidence="5">
    <location>
        <begin position="464"/>
        <end position="491"/>
    </location>
</feature>
<dbReference type="PANTHER" id="PTHR23235">
    <property type="entry name" value="KRUEPPEL-LIKE TRANSCRIPTION FACTOR"/>
    <property type="match status" value="1"/>
</dbReference>
<name>M2RQT5_CERS8</name>
<evidence type="ECO:0000313" key="9">
    <source>
        <dbReference type="Proteomes" id="UP000016930"/>
    </source>
</evidence>
<accession>M2RQT5</accession>
<keyword evidence="1" id="KW-0479">Metal-binding</keyword>
<evidence type="ECO:0000256" key="2">
    <source>
        <dbReference type="ARBA" id="ARBA00022771"/>
    </source>
</evidence>
<keyword evidence="5" id="KW-0175">Coiled coil</keyword>
<feature type="domain" description="C2H2-type" evidence="7">
    <location>
        <begin position="542"/>
        <end position="569"/>
    </location>
</feature>
<dbReference type="PROSITE" id="PS50157">
    <property type="entry name" value="ZINC_FINGER_C2H2_2"/>
    <property type="match status" value="2"/>
</dbReference>
<evidence type="ECO:0000256" key="3">
    <source>
        <dbReference type="ARBA" id="ARBA00022833"/>
    </source>
</evidence>
<dbReference type="InterPro" id="IPR013087">
    <property type="entry name" value="Znf_C2H2_type"/>
</dbReference>
<dbReference type="OrthoDB" id="8117402at2759"/>
<feature type="domain" description="C2H2-type" evidence="7">
    <location>
        <begin position="512"/>
        <end position="541"/>
    </location>
</feature>
<dbReference type="SUPFAM" id="SSF57667">
    <property type="entry name" value="beta-beta-alpha zinc fingers"/>
    <property type="match status" value="1"/>
</dbReference>
<keyword evidence="3" id="KW-0862">Zinc</keyword>
<evidence type="ECO:0000256" key="6">
    <source>
        <dbReference type="SAM" id="MobiDB-lite"/>
    </source>
</evidence>
<dbReference type="AlphaFoldDB" id="M2RQT5"/>
<gene>
    <name evidence="8" type="ORF">CERSUDRAFT_71085</name>
</gene>
<organism evidence="8 9">
    <name type="scientific">Ceriporiopsis subvermispora (strain B)</name>
    <name type="common">White-rot fungus</name>
    <name type="synonym">Gelatoporia subvermispora</name>
    <dbReference type="NCBI Taxonomy" id="914234"/>
    <lineage>
        <taxon>Eukaryota</taxon>
        <taxon>Fungi</taxon>
        <taxon>Dikarya</taxon>
        <taxon>Basidiomycota</taxon>
        <taxon>Agaricomycotina</taxon>
        <taxon>Agaricomycetes</taxon>
        <taxon>Polyporales</taxon>
        <taxon>Gelatoporiaceae</taxon>
        <taxon>Gelatoporia</taxon>
    </lineage>
</organism>
<dbReference type="GO" id="GO:0008270">
    <property type="term" value="F:zinc ion binding"/>
    <property type="evidence" value="ECO:0007669"/>
    <property type="project" value="UniProtKB-KW"/>
</dbReference>
<proteinExistence type="predicted"/>
<dbReference type="InterPro" id="IPR036236">
    <property type="entry name" value="Znf_C2H2_sf"/>
</dbReference>
<dbReference type="STRING" id="914234.M2RQT5"/>
<evidence type="ECO:0000256" key="1">
    <source>
        <dbReference type="ARBA" id="ARBA00022723"/>
    </source>
</evidence>
<keyword evidence="9" id="KW-1185">Reference proteome</keyword>
<keyword evidence="2 4" id="KW-0863">Zinc-finger</keyword>
<dbReference type="HOGENOM" id="CLU_033079_0_0_1"/>
<evidence type="ECO:0000313" key="8">
    <source>
        <dbReference type="EMBL" id="EMD40817.1"/>
    </source>
</evidence>
<evidence type="ECO:0000256" key="5">
    <source>
        <dbReference type="SAM" id="Coils"/>
    </source>
</evidence>
<dbReference type="Proteomes" id="UP000016930">
    <property type="component" value="Unassembled WGS sequence"/>
</dbReference>
<evidence type="ECO:0000256" key="4">
    <source>
        <dbReference type="PROSITE-ProRule" id="PRU00042"/>
    </source>
</evidence>
<protein>
    <recommendedName>
        <fullName evidence="7">C2H2-type domain-containing protein</fullName>
    </recommendedName>
</protein>
<feature type="region of interest" description="Disordered" evidence="6">
    <location>
        <begin position="600"/>
        <end position="619"/>
    </location>
</feature>
<dbReference type="SMART" id="SM00355">
    <property type="entry name" value="ZnF_C2H2"/>
    <property type="match status" value="3"/>
</dbReference>
<dbReference type="PROSITE" id="PS00028">
    <property type="entry name" value="ZINC_FINGER_C2H2_1"/>
    <property type="match status" value="1"/>
</dbReference>
<dbReference type="EMBL" id="KB445792">
    <property type="protein sequence ID" value="EMD40817.1"/>
    <property type="molecule type" value="Genomic_DNA"/>
</dbReference>
<sequence length="619" mass="67689">MKRSYDYSFVSDSLRDTTIRHAHSLQQPIATPATQPPVGNYTALPQSLYYTPTSTQQAILPTLEFRVPLLATAVGFSSEFQSNTSLVQPCVQLGDAWNYTTSQAHISRSRLTGLGIRYDGPLAMNAPLEPTVVTSLPPAEVALRSTSLEPEGLGEGELSLKDICYVESSPEPKAHGSDNILDTEGLHNNASTSASTDCAYSECPALEYTAHFPSASFSLSSLSFGSSSESTSVEDLFVSVKKPRLDALSKISLSPMNSVDNLSDISNPLVGLFVDINMRELKANEEPCAIGVNPLDIMGDVYLKVEGIDTPTPNDCTELPPGLSLAPVLLEKSTDDASATEFPEEAISAIVSVLSASASRQDQPEHATATLPNRAAYGPSSMAQSRESLVIPVLPLQSALPSRSALYMNTSSVSDLKNPALGSHLGMSLINSDMHHASLPVQLQLQCPLPAPLKISQQQSPILNAHLGIRLEDLRERAEEFRRRNPGVELDKTWLQAYAGRLSERGELLDDYRCYVVGCAQRNKRRDHILVHVGAHVEHRPFQCGCCGMRFLRKNECKRHESSHAGHKPFSCPICAQSYQDRSFVRQDLLKRHMRVTHGVQSDLGGRRRRTTKEGGYWP</sequence>
<dbReference type="Gene3D" id="3.30.160.60">
    <property type="entry name" value="Classic Zinc Finger"/>
    <property type="match status" value="2"/>
</dbReference>
<evidence type="ECO:0000259" key="7">
    <source>
        <dbReference type="PROSITE" id="PS50157"/>
    </source>
</evidence>